<evidence type="ECO:0000313" key="9">
    <source>
        <dbReference type="Proteomes" id="UP001630127"/>
    </source>
</evidence>
<dbReference type="EC" id="3.2.1.23" evidence="3"/>
<feature type="domain" description="Beta-galactosidase beta-sandwich" evidence="7">
    <location>
        <begin position="123"/>
        <end position="176"/>
    </location>
</feature>
<dbReference type="InterPro" id="IPR019801">
    <property type="entry name" value="Glyco_hydro_35_CS"/>
</dbReference>
<dbReference type="GO" id="GO:0004565">
    <property type="term" value="F:beta-galactosidase activity"/>
    <property type="evidence" value="ECO:0007669"/>
    <property type="project" value="UniProtKB-EC"/>
</dbReference>
<sequence length="240" mass="27796">MRVISPHDIQMWPSLIKNAKDGGLDAIETYVFWNAHEPHYREDEVKIFTTLIVDMMKKEKLFTSQGGPIILAQIENEFGAVTDKFGNDTNPYLNWNINSDKSLNIVVPWIMCQQADAPEPITTVYSYNGSRVCFFGNANKDRDLRITFEGRNYTVPAWSVSILPDYEIVVYNTTRVHTQTNVLDKVNSVMGLEWQWRVEPIQHISQKYHTKPPTVFATELFDQKTVINDTSDYLWYMTMA</sequence>
<name>A0ABD2YGW9_9GENT</name>
<dbReference type="SUPFAM" id="SSF51445">
    <property type="entry name" value="(Trans)glycosidases"/>
    <property type="match status" value="1"/>
</dbReference>
<dbReference type="AlphaFoldDB" id="A0ABD2YGW9"/>
<dbReference type="InterPro" id="IPR017853">
    <property type="entry name" value="GH"/>
</dbReference>
<evidence type="ECO:0000256" key="5">
    <source>
        <dbReference type="ARBA" id="ARBA00023295"/>
    </source>
</evidence>
<comment type="catalytic activity">
    <reaction evidence="1">
        <text>Hydrolysis of terminal non-reducing beta-D-galactose residues in beta-D-galactosides.</text>
        <dbReference type="EC" id="3.2.1.23"/>
    </reaction>
</comment>
<evidence type="ECO:0000259" key="6">
    <source>
        <dbReference type="Pfam" id="PF01301"/>
    </source>
</evidence>
<evidence type="ECO:0000256" key="2">
    <source>
        <dbReference type="ARBA" id="ARBA00009809"/>
    </source>
</evidence>
<proteinExistence type="inferred from homology"/>
<evidence type="ECO:0000256" key="4">
    <source>
        <dbReference type="ARBA" id="ARBA00022801"/>
    </source>
</evidence>
<evidence type="ECO:0000256" key="3">
    <source>
        <dbReference type="ARBA" id="ARBA00012756"/>
    </source>
</evidence>
<organism evidence="8 9">
    <name type="scientific">Cinchona calisaya</name>
    <dbReference type="NCBI Taxonomy" id="153742"/>
    <lineage>
        <taxon>Eukaryota</taxon>
        <taxon>Viridiplantae</taxon>
        <taxon>Streptophyta</taxon>
        <taxon>Embryophyta</taxon>
        <taxon>Tracheophyta</taxon>
        <taxon>Spermatophyta</taxon>
        <taxon>Magnoliopsida</taxon>
        <taxon>eudicotyledons</taxon>
        <taxon>Gunneridae</taxon>
        <taxon>Pentapetalae</taxon>
        <taxon>asterids</taxon>
        <taxon>lamiids</taxon>
        <taxon>Gentianales</taxon>
        <taxon>Rubiaceae</taxon>
        <taxon>Cinchonoideae</taxon>
        <taxon>Cinchoneae</taxon>
        <taxon>Cinchona</taxon>
    </lineage>
</organism>
<dbReference type="Pfam" id="PF01301">
    <property type="entry name" value="Glyco_hydro_35"/>
    <property type="match status" value="1"/>
</dbReference>
<feature type="domain" description="Glycoside hydrolase 35 catalytic" evidence="6">
    <location>
        <begin position="10"/>
        <end position="40"/>
    </location>
</feature>
<dbReference type="PANTHER" id="PTHR23421">
    <property type="entry name" value="BETA-GALACTOSIDASE RELATED"/>
    <property type="match status" value="1"/>
</dbReference>
<dbReference type="InterPro" id="IPR041392">
    <property type="entry name" value="GHD"/>
</dbReference>
<dbReference type="InterPro" id="IPR001944">
    <property type="entry name" value="Glycoside_Hdrlase_35"/>
</dbReference>
<evidence type="ECO:0000256" key="1">
    <source>
        <dbReference type="ARBA" id="ARBA00001412"/>
    </source>
</evidence>
<keyword evidence="5" id="KW-0326">Glycosidase</keyword>
<protein>
    <recommendedName>
        <fullName evidence="3">beta-galactosidase</fullName>
        <ecNumber evidence="3">3.2.1.23</ecNumber>
    </recommendedName>
</protein>
<keyword evidence="9" id="KW-1185">Reference proteome</keyword>
<comment type="caution">
    <text evidence="8">The sequence shown here is derived from an EMBL/GenBank/DDBJ whole genome shotgun (WGS) entry which is preliminary data.</text>
</comment>
<comment type="similarity">
    <text evidence="2">Belongs to the glycosyl hydrolase 35 family.</text>
</comment>
<evidence type="ECO:0000313" key="8">
    <source>
        <dbReference type="EMBL" id="KAL3506631.1"/>
    </source>
</evidence>
<gene>
    <name evidence="8" type="ORF">ACH5RR_032013</name>
</gene>
<dbReference type="Proteomes" id="UP001630127">
    <property type="component" value="Unassembled WGS sequence"/>
</dbReference>
<dbReference type="Gene3D" id="3.20.20.80">
    <property type="entry name" value="Glycosidases"/>
    <property type="match status" value="2"/>
</dbReference>
<dbReference type="EMBL" id="JBJUIK010000013">
    <property type="protein sequence ID" value="KAL3506631.1"/>
    <property type="molecule type" value="Genomic_DNA"/>
</dbReference>
<dbReference type="PROSITE" id="PS01182">
    <property type="entry name" value="GLYCOSYL_HYDROL_F35"/>
    <property type="match status" value="1"/>
</dbReference>
<reference evidence="8 9" key="1">
    <citation type="submission" date="2024-11" db="EMBL/GenBank/DDBJ databases">
        <title>A near-complete genome assembly of Cinchona calisaya.</title>
        <authorList>
            <person name="Lian D.C."/>
            <person name="Zhao X.W."/>
            <person name="Wei L."/>
        </authorList>
    </citation>
    <scope>NUCLEOTIDE SEQUENCE [LARGE SCALE GENOMIC DNA]</scope>
    <source>
        <tissue evidence="8">Nenye</tissue>
    </source>
</reference>
<dbReference type="InterPro" id="IPR031330">
    <property type="entry name" value="Gly_Hdrlase_35_cat"/>
</dbReference>
<dbReference type="Pfam" id="PF17834">
    <property type="entry name" value="GHD"/>
    <property type="match status" value="1"/>
</dbReference>
<accession>A0ABD2YGW9</accession>
<evidence type="ECO:0000259" key="7">
    <source>
        <dbReference type="Pfam" id="PF17834"/>
    </source>
</evidence>
<keyword evidence="4" id="KW-0378">Hydrolase</keyword>